<reference evidence="2 3" key="1">
    <citation type="submission" date="2020-02" db="EMBL/GenBank/DDBJ databases">
        <authorList>
            <person name="Li X.-J."/>
            <person name="Han X.-M."/>
        </authorList>
    </citation>
    <scope>NUCLEOTIDE SEQUENCE [LARGE SCALE GENOMIC DNA]</scope>
    <source>
        <strain evidence="2 3">CCTCC AB 2017055</strain>
    </source>
</reference>
<feature type="domain" description="Glyoxalase-like" evidence="1">
    <location>
        <begin position="121"/>
        <end position="227"/>
    </location>
</feature>
<evidence type="ECO:0000313" key="2">
    <source>
        <dbReference type="EMBL" id="NEE03054.1"/>
    </source>
</evidence>
<gene>
    <name evidence="2" type="ORF">G1H10_23090</name>
</gene>
<accession>A0A6L9SEJ7</accession>
<comment type="caution">
    <text evidence="2">The sequence shown here is derived from an EMBL/GenBank/DDBJ whole genome shotgun (WGS) entry which is preliminary data.</text>
</comment>
<dbReference type="Proteomes" id="UP000475214">
    <property type="component" value="Unassembled WGS sequence"/>
</dbReference>
<dbReference type="EMBL" id="JAAGOA010000019">
    <property type="protein sequence ID" value="NEE03054.1"/>
    <property type="molecule type" value="Genomic_DNA"/>
</dbReference>
<dbReference type="InterPro" id="IPR041581">
    <property type="entry name" value="Glyoxalase_6"/>
</dbReference>
<evidence type="ECO:0000313" key="3">
    <source>
        <dbReference type="Proteomes" id="UP000475214"/>
    </source>
</evidence>
<organism evidence="2 3">
    <name type="scientific">Phytoactinopolyspora halotolerans</name>
    <dbReference type="NCBI Taxonomy" id="1981512"/>
    <lineage>
        <taxon>Bacteria</taxon>
        <taxon>Bacillati</taxon>
        <taxon>Actinomycetota</taxon>
        <taxon>Actinomycetes</taxon>
        <taxon>Jiangellales</taxon>
        <taxon>Jiangellaceae</taxon>
        <taxon>Phytoactinopolyspora</taxon>
    </lineage>
</organism>
<evidence type="ECO:0000259" key="1">
    <source>
        <dbReference type="Pfam" id="PF18029"/>
    </source>
</evidence>
<proteinExistence type="predicted"/>
<name>A0A6L9SEJ7_9ACTN</name>
<dbReference type="InterPro" id="IPR029068">
    <property type="entry name" value="Glyas_Bleomycin-R_OHBP_Dase"/>
</dbReference>
<dbReference type="Gene3D" id="3.10.180.10">
    <property type="entry name" value="2,3-Dihydroxybiphenyl 1,2-Dioxygenase, domain 1"/>
    <property type="match status" value="1"/>
</dbReference>
<dbReference type="RefSeq" id="WP_163742216.1">
    <property type="nucleotide sequence ID" value="NZ_JAAGOA010000019.1"/>
</dbReference>
<protein>
    <submittedName>
        <fullName evidence="2">4a-hydroxytetrahydrobiopterin dehydratase</fullName>
    </submittedName>
</protein>
<sequence>MDDSWKEPAQFSNGHDVSADLGWRRVLGVLGTSVEVENLSQAVDVAARAAEACGADGDGRLNVDIRHGRVVLTLHSVADAEVTSYDVELAGRISTAIADMGLRTWLGTGDGTQSSAQVVELVVDAVDIPAVRAVWQAALGYDDERDSAHPEDPLVDPLGQCPAVSFRRIDPGSAGRGSGVRIDVAVGGDETDRRLRAAKDAGATIVPDETEPDCWLLTDAEGNEVTLAMLHGGDA</sequence>
<dbReference type="AlphaFoldDB" id="A0A6L9SEJ7"/>
<keyword evidence="3" id="KW-1185">Reference proteome</keyword>
<dbReference type="Pfam" id="PF18029">
    <property type="entry name" value="Glyoxalase_6"/>
    <property type="match status" value="1"/>
</dbReference>